<dbReference type="AlphaFoldDB" id="A0A0F9RHG4"/>
<accession>A0A0F9RHG4</accession>
<protein>
    <submittedName>
        <fullName evidence="1">Uncharacterized protein</fullName>
    </submittedName>
</protein>
<reference evidence="1" key="1">
    <citation type="journal article" date="2015" name="Nature">
        <title>Complex archaea that bridge the gap between prokaryotes and eukaryotes.</title>
        <authorList>
            <person name="Spang A."/>
            <person name="Saw J.H."/>
            <person name="Jorgensen S.L."/>
            <person name="Zaremba-Niedzwiedzka K."/>
            <person name="Martijn J."/>
            <person name="Lind A.E."/>
            <person name="van Eijk R."/>
            <person name="Schleper C."/>
            <person name="Guy L."/>
            <person name="Ettema T.J."/>
        </authorList>
    </citation>
    <scope>NUCLEOTIDE SEQUENCE</scope>
</reference>
<dbReference type="EMBL" id="LAZR01002882">
    <property type="protein sequence ID" value="KKN24446.1"/>
    <property type="molecule type" value="Genomic_DNA"/>
</dbReference>
<proteinExistence type="predicted"/>
<organism evidence="1">
    <name type="scientific">marine sediment metagenome</name>
    <dbReference type="NCBI Taxonomy" id="412755"/>
    <lineage>
        <taxon>unclassified sequences</taxon>
        <taxon>metagenomes</taxon>
        <taxon>ecological metagenomes</taxon>
    </lineage>
</organism>
<gene>
    <name evidence="1" type="ORF">LCGC14_0894710</name>
</gene>
<name>A0A0F9RHG4_9ZZZZ</name>
<evidence type="ECO:0000313" key="1">
    <source>
        <dbReference type="EMBL" id="KKN24446.1"/>
    </source>
</evidence>
<sequence length="162" mass="18460">MSRDATPEEIKAAETVKEPKKPYAKGIDWLSESINIDVMYRIKGKQGIFMPITKPNKSDLVRMIRFMKDEAYTVGKSSLLSLGGAKIKKLDGATITLSEAFDNLQKHFKNQSTGDIDSWDKQDIMEVICPNYYPYEFKDYHAKKIIVWYNEIVTAINTANGL</sequence>
<comment type="caution">
    <text evidence="1">The sequence shown here is derived from an EMBL/GenBank/DDBJ whole genome shotgun (WGS) entry which is preliminary data.</text>
</comment>